<evidence type="ECO:0000313" key="3">
    <source>
        <dbReference type="Proteomes" id="UP000237105"/>
    </source>
</evidence>
<protein>
    <submittedName>
        <fullName evidence="2">Uncharacterized protein</fullName>
    </submittedName>
</protein>
<reference evidence="3" key="1">
    <citation type="submission" date="2016-06" db="EMBL/GenBank/DDBJ databases">
        <title>Parallel loss of symbiosis genes in relatives of nitrogen-fixing non-legume Parasponia.</title>
        <authorList>
            <person name="Van Velzen R."/>
            <person name="Holmer R."/>
            <person name="Bu F."/>
            <person name="Rutten L."/>
            <person name="Van Zeijl A."/>
            <person name="Liu W."/>
            <person name="Santuari L."/>
            <person name="Cao Q."/>
            <person name="Sharma T."/>
            <person name="Shen D."/>
            <person name="Roswanjaya Y."/>
            <person name="Wardhani T."/>
            <person name="Kalhor M.S."/>
            <person name="Jansen J."/>
            <person name="Van den Hoogen J."/>
            <person name="Gungor B."/>
            <person name="Hartog M."/>
            <person name="Hontelez J."/>
            <person name="Verver J."/>
            <person name="Yang W.-C."/>
            <person name="Schijlen E."/>
            <person name="Repin R."/>
            <person name="Schilthuizen M."/>
            <person name="Schranz E."/>
            <person name="Heidstra R."/>
            <person name="Miyata K."/>
            <person name="Fedorova E."/>
            <person name="Kohlen W."/>
            <person name="Bisseling T."/>
            <person name="Smit S."/>
            <person name="Geurts R."/>
        </authorList>
    </citation>
    <scope>NUCLEOTIDE SEQUENCE [LARGE SCALE GENOMIC DNA]</scope>
    <source>
        <strain evidence="3">cv. WU1-14</strain>
    </source>
</reference>
<accession>A0A2P5CND8</accession>
<feature type="region of interest" description="Disordered" evidence="1">
    <location>
        <begin position="1"/>
        <end position="23"/>
    </location>
</feature>
<evidence type="ECO:0000256" key="1">
    <source>
        <dbReference type="SAM" id="MobiDB-lite"/>
    </source>
</evidence>
<dbReference type="Proteomes" id="UP000237105">
    <property type="component" value="Unassembled WGS sequence"/>
</dbReference>
<gene>
    <name evidence="2" type="ORF">PanWU01x14_138360</name>
</gene>
<keyword evidence="3" id="KW-1185">Reference proteome</keyword>
<proteinExistence type="predicted"/>
<dbReference type="EMBL" id="JXTB01000112">
    <property type="protein sequence ID" value="PON62515.1"/>
    <property type="molecule type" value="Genomic_DNA"/>
</dbReference>
<comment type="caution">
    <text evidence="2">The sequence shown here is derived from an EMBL/GenBank/DDBJ whole genome shotgun (WGS) entry which is preliminary data.</text>
</comment>
<organism evidence="2 3">
    <name type="scientific">Parasponia andersonii</name>
    <name type="common">Sponia andersonii</name>
    <dbReference type="NCBI Taxonomy" id="3476"/>
    <lineage>
        <taxon>Eukaryota</taxon>
        <taxon>Viridiplantae</taxon>
        <taxon>Streptophyta</taxon>
        <taxon>Embryophyta</taxon>
        <taxon>Tracheophyta</taxon>
        <taxon>Spermatophyta</taxon>
        <taxon>Magnoliopsida</taxon>
        <taxon>eudicotyledons</taxon>
        <taxon>Gunneridae</taxon>
        <taxon>Pentapetalae</taxon>
        <taxon>rosids</taxon>
        <taxon>fabids</taxon>
        <taxon>Rosales</taxon>
        <taxon>Cannabaceae</taxon>
        <taxon>Parasponia</taxon>
    </lineage>
</organism>
<evidence type="ECO:0000313" key="2">
    <source>
        <dbReference type="EMBL" id="PON62515.1"/>
    </source>
</evidence>
<sequence>MEHLMRYKQTSGTSRDRKRTSLLGPNLDQQLNDILFTLAYQKMKIGEAVLRPSNTQLYGFTGECVHPEGVIGLPVTFGEEPTATTQMVDFLVVDKGVRVIKGCQTSAREYYTVATKPDQKVHMVSIIYSVDDVEVIP</sequence>
<name>A0A2P5CND8_PARAD</name>
<dbReference type="OrthoDB" id="1746852at2759"/>
<dbReference type="AlphaFoldDB" id="A0A2P5CND8"/>